<gene>
    <name evidence="1" type="ORF">TNCV_4001621</name>
</gene>
<comment type="caution">
    <text evidence="1">The sequence shown here is derived from an EMBL/GenBank/DDBJ whole genome shotgun (WGS) entry which is preliminary data.</text>
</comment>
<dbReference type="EMBL" id="BMAU01021202">
    <property type="protein sequence ID" value="GFX98393.1"/>
    <property type="molecule type" value="Genomic_DNA"/>
</dbReference>
<evidence type="ECO:0000313" key="1">
    <source>
        <dbReference type="EMBL" id="GFX98393.1"/>
    </source>
</evidence>
<dbReference type="AlphaFoldDB" id="A0A8X6RP39"/>
<sequence>MLASGTKSGLRDIESIPNKWYCNQKDRPKAATEQWCMLHCNLALRTRRHRWTTAYQLSRDLATASEKRTSRQTIYRRLAETDLYA</sequence>
<evidence type="ECO:0000313" key="2">
    <source>
        <dbReference type="Proteomes" id="UP000887159"/>
    </source>
</evidence>
<organism evidence="1 2">
    <name type="scientific">Trichonephila clavipes</name>
    <name type="common">Golden silk orbweaver</name>
    <name type="synonym">Nephila clavipes</name>
    <dbReference type="NCBI Taxonomy" id="2585209"/>
    <lineage>
        <taxon>Eukaryota</taxon>
        <taxon>Metazoa</taxon>
        <taxon>Ecdysozoa</taxon>
        <taxon>Arthropoda</taxon>
        <taxon>Chelicerata</taxon>
        <taxon>Arachnida</taxon>
        <taxon>Araneae</taxon>
        <taxon>Araneomorphae</taxon>
        <taxon>Entelegynae</taxon>
        <taxon>Araneoidea</taxon>
        <taxon>Nephilidae</taxon>
        <taxon>Trichonephila</taxon>
    </lineage>
</organism>
<proteinExistence type="predicted"/>
<name>A0A8X6RP39_TRICX</name>
<accession>A0A8X6RP39</accession>
<dbReference type="Proteomes" id="UP000887159">
    <property type="component" value="Unassembled WGS sequence"/>
</dbReference>
<keyword evidence="2" id="KW-1185">Reference proteome</keyword>
<protein>
    <submittedName>
        <fullName evidence="1">Uncharacterized protein</fullName>
    </submittedName>
</protein>
<reference evidence="1" key="1">
    <citation type="submission" date="2020-08" db="EMBL/GenBank/DDBJ databases">
        <title>Multicomponent nature underlies the extraordinary mechanical properties of spider dragline silk.</title>
        <authorList>
            <person name="Kono N."/>
            <person name="Nakamura H."/>
            <person name="Mori M."/>
            <person name="Yoshida Y."/>
            <person name="Ohtoshi R."/>
            <person name="Malay A.D."/>
            <person name="Moran D.A.P."/>
            <person name="Tomita M."/>
            <person name="Numata K."/>
            <person name="Arakawa K."/>
        </authorList>
    </citation>
    <scope>NUCLEOTIDE SEQUENCE</scope>
</reference>